<dbReference type="SMART" id="SM01195">
    <property type="entry name" value="FA"/>
    <property type="match status" value="1"/>
</dbReference>
<dbReference type="Pfam" id="PF09379">
    <property type="entry name" value="FERM_N"/>
    <property type="match status" value="1"/>
</dbReference>
<dbReference type="SMART" id="SM01196">
    <property type="entry name" value="FERM_C"/>
    <property type="match status" value="1"/>
</dbReference>
<dbReference type="Gene3D" id="2.30.29.30">
    <property type="entry name" value="Pleckstrin-homology domain (PH domain)/Phosphotyrosine-binding domain (PTB)"/>
    <property type="match status" value="1"/>
</dbReference>
<dbReference type="InterPro" id="IPR000299">
    <property type="entry name" value="FERM_domain"/>
</dbReference>
<accession>A0A6S7HWG5</accession>
<dbReference type="Proteomes" id="UP001152795">
    <property type="component" value="Unassembled WGS sequence"/>
</dbReference>
<protein>
    <submittedName>
        <fullName evidence="1">Band 3</fullName>
    </submittedName>
</protein>
<dbReference type="SMART" id="SM00295">
    <property type="entry name" value="B41"/>
    <property type="match status" value="1"/>
</dbReference>
<dbReference type="SUPFAM" id="SSF54236">
    <property type="entry name" value="Ubiquitin-like"/>
    <property type="match status" value="1"/>
</dbReference>
<organism evidence="1 2">
    <name type="scientific">Paramuricea clavata</name>
    <name type="common">Red gorgonian</name>
    <name type="synonym">Violescent sea-whip</name>
    <dbReference type="NCBI Taxonomy" id="317549"/>
    <lineage>
        <taxon>Eukaryota</taxon>
        <taxon>Metazoa</taxon>
        <taxon>Cnidaria</taxon>
        <taxon>Anthozoa</taxon>
        <taxon>Octocorallia</taxon>
        <taxon>Malacalcyonacea</taxon>
        <taxon>Plexauridae</taxon>
        <taxon>Paramuricea</taxon>
    </lineage>
</organism>
<dbReference type="FunFam" id="1.20.80.10:FF:000014">
    <property type="entry name" value="Tyrosine-protein phosphatase non-receptor type"/>
    <property type="match status" value="1"/>
</dbReference>
<dbReference type="Gene3D" id="3.10.20.90">
    <property type="entry name" value="Phosphatidylinositol 3-kinase Catalytic Subunit, Chain A, domain 1"/>
    <property type="match status" value="1"/>
</dbReference>
<dbReference type="InterPro" id="IPR014352">
    <property type="entry name" value="FERM/acyl-CoA-bd_prot_sf"/>
</dbReference>
<evidence type="ECO:0000313" key="2">
    <source>
        <dbReference type="Proteomes" id="UP001152795"/>
    </source>
</evidence>
<dbReference type="SUPFAM" id="SSF47031">
    <property type="entry name" value="Second domain of FERM"/>
    <property type="match status" value="1"/>
</dbReference>
<dbReference type="InterPro" id="IPR018979">
    <property type="entry name" value="FERM_N"/>
</dbReference>
<name>A0A6S7HWG5_PARCT</name>
<dbReference type="Gene3D" id="1.20.80.10">
    <property type="match status" value="1"/>
</dbReference>
<dbReference type="PRINTS" id="PR00935">
    <property type="entry name" value="BAND41"/>
</dbReference>
<dbReference type="InterPro" id="IPR014847">
    <property type="entry name" value="FA"/>
</dbReference>
<dbReference type="PROSITE" id="PS50057">
    <property type="entry name" value="FERM_3"/>
    <property type="match status" value="1"/>
</dbReference>
<dbReference type="InterPro" id="IPR029071">
    <property type="entry name" value="Ubiquitin-like_domsf"/>
</dbReference>
<sequence>MNVTIVLLDGGQFEVQHLRKGTLGKEIFKNACNKIGLTDETDYFGLRFINKKDAEFQWVDNERSIKSQLGKEANDNVTHYLHFAVKFFPINPTSIKNDLTRYQFVLQLRESLLNGRLECSIPIYALLGSFIAQAEFGDYDSPDISANYLEDFKVCPDQPPELVEKIHDYHRRHRGMTPEQAELNFLDNVRKLPMYGVHRHLALDVNCEKVFIGVSNVAVTVYRGSRLMSTFVWPQILSIGFKSKKFYIKIKPADEDDDFCKTSVGFKLSDRVAAKRLWKICVEHHTFFRLENVDLAEKKGWLSRFGSRFSYKGKTEHEIMKEDPKPTEEPFSRVSSKRFSERVLKGEGISSLRVIFGRIPRSEGL</sequence>
<dbReference type="InterPro" id="IPR011993">
    <property type="entry name" value="PH-like_dom_sf"/>
</dbReference>
<proteinExistence type="predicted"/>
<dbReference type="InterPro" id="IPR035963">
    <property type="entry name" value="FERM_2"/>
</dbReference>
<gene>
    <name evidence="1" type="ORF">PACLA_8A069899</name>
</gene>
<dbReference type="OrthoDB" id="6589456at2759"/>
<dbReference type="InterPro" id="IPR018980">
    <property type="entry name" value="FERM_PH-like_C"/>
</dbReference>
<dbReference type="InterPro" id="IPR019748">
    <property type="entry name" value="FERM_central"/>
</dbReference>
<dbReference type="GO" id="GO:0031032">
    <property type="term" value="P:actomyosin structure organization"/>
    <property type="evidence" value="ECO:0007669"/>
    <property type="project" value="TreeGrafter"/>
</dbReference>
<reference evidence="1" key="1">
    <citation type="submission" date="2020-04" db="EMBL/GenBank/DDBJ databases">
        <authorList>
            <person name="Alioto T."/>
            <person name="Alioto T."/>
            <person name="Gomez Garrido J."/>
        </authorList>
    </citation>
    <scope>NUCLEOTIDE SEQUENCE</scope>
    <source>
        <strain evidence="1">A484AB</strain>
    </source>
</reference>
<dbReference type="AlphaFoldDB" id="A0A6S7HWG5"/>
<dbReference type="FunFam" id="2.30.29.30:FF:000002">
    <property type="entry name" value="Band 4.1-like protein 5 isoform 1"/>
    <property type="match status" value="1"/>
</dbReference>
<dbReference type="PANTHER" id="PTHR23280">
    <property type="entry name" value="4.1 G PROTEIN"/>
    <property type="match status" value="1"/>
</dbReference>
<dbReference type="SUPFAM" id="SSF50729">
    <property type="entry name" value="PH domain-like"/>
    <property type="match status" value="1"/>
</dbReference>
<keyword evidence="2" id="KW-1185">Reference proteome</keyword>
<evidence type="ECO:0000313" key="1">
    <source>
        <dbReference type="EMBL" id="CAB4010595.1"/>
    </source>
</evidence>
<dbReference type="CDD" id="cd14473">
    <property type="entry name" value="FERM_B-lobe"/>
    <property type="match status" value="1"/>
</dbReference>
<dbReference type="GO" id="GO:0005856">
    <property type="term" value="C:cytoskeleton"/>
    <property type="evidence" value="ECO:0007669"/>
    <property type="project" value="TreeGrafter"/>
</dbReference>
<dbReference type="Pfam" id="PF00373">
    <property type="entry name" value="FERM_M"/>
    <property type="match status" value="1"/>
</dbReference>
<dbReference type="Pfam" id="PF09380">
    <property type="entry name" value="FERM_C"/>
    <property type="match status" value="1"/>
</dbReference>
<dbReference type="PANTHER" id="PTHR23280:SF21">
    <property type="entry name" value="PROTEIN 4.1 HOMOLOG"/>
    <property type="match status" value="1"/>
</dbReference>
<comment type="caution">
    <text evidence="1">The sequence shown here is derived from an EMBL/GenBank/DDBJ whole genome shotgun (WGS) entry which is preliminary data.</text>
</comment>
<dbReference type="InterPro" id="IPR019749">
    <property type="entry name" value="Band_41_domain"/>
</dbReference>
<dbReference type="EMBL" id="CACRXK020006841">
    <property type="protein sequence ID" value="CAB4010595.1"/>
    <property type="molecule type" value="Genomic_DNA"/>
</dbReference>